<evidence type="ECO:0000313" key="2">
    <source>
        <dbReference type="Proteomes" id="UP000257109"/>
    </source>
</evidence>
<dbReference type="EMBL" id="QJKJ01006017">
    <property type="protein sequence ID" value="RDX88209.1"/>
    <property type="molecule type" value="Genomic_DNA"/>
</dbReference>
<name>A0A371GCH0_MUCPR</name>
<feature type="non-terminal residue" evidence="1">
    <location>
        <position position="1"/>
    </location>
</feature>
<proteinExistence type="predicted"/>
<dbReference type="Proteomes" id="UP000257109">
    <property type="component" value="Unassembled WGS sequence"/>
</dbReference>
<protein>
    <recommendedName>
        <fullName evidence="3">Reverse transcriptase Ty1/copia-type domain-containing protein</fullName>
    </recommendedName>
</protein>
<dbReference type="OrthoDB" id="1645289at2759"/>
<comment type="caution">
    <text evidence="1">The sequence shown here is derived from an EMBL/GenBank/DDBJ whole genome shotgun (WGS) entry which is preliminary data.</text>
</comment>
<gene>
    <name evidence="1" type="ORF">CR513_30230</name>
</gene>
<evidence type="ECO:0008006" key="3">
    <source>
        <dbReference type="Google" id="ProtNLM"/>
    </source>
</evidence>
<evidence type="ECO:0000313" key="1">
    <source>
        <dbReference type="EMBL" id="RDX88209.1"/>
    </source>
</evidence>
<reference evidence="1" key="1">
    <citation type="submission" date="2018-05" db="EMBL/GenBank/DDBJ databases">
        <title>Draft genome of Mucuna pruriens seed.</title>
        <authorList>
            <person name="Nnadi N.E."/>
            <person name="Vos R."/>
            <person name="Hasami M.H."/>
            <person name="Devisetty U.K."/>
            <person name="Aguiy J.C."/>
        </authorList>
    </citation>
    <scope>NUCLEOTIDE SEQUENCE [LARGE SCALE GENOMIC DNA]</scope>
    <source>
        <strain evidence="1">JCA_2017</strain>
    </source>
</reference>
<organism evidence="1 2">
    <name type="scientific">Mucuna pruriens</name>
    <name type="common">Velvet bean</name>
    <name type="synonym">Dolichos pruriens</name>
    <dbReference type="NCBI Taxonomy" id="157652"/>
    <lineage>
        <taxon>Eukaryota</taxon>
        <taxon>Viridiplantae</taxon>
        <taxon>Streptophyta</taxon>
        <taxon>Embryophyta</taxon>
        <taxon>Tracheophyta</taxon>
        <taxon>Spermatophyta</taxon>
        <taxon>Magnoliopsida</taxon>
        <taxon>eudicotyledons</taxon>
        <taxon>Gunneridae</taxon>
        <taxon>Pentapetalae</taxon>
        <taxon>rosids</taxon>
        <taxon>fabids</taxon>
        <taxon>Fabales</taxon>
        <taxon>Fabaceae</taxon>
        <taxon>Papilionoideae</taxon>
        <taxon>50 kb inversion clade</taxon>
        <taxon>NPAAA clade</taxon>
        <taxon>indigoferoid/millettioid clade</taxon>
        <taxon>Phaseoleae</taxon>
        <taxon>Mucuna</taxon>
    </lineage>
</organism>
<accession>A0A371GCH0</accession>
<sequence>MVLSQIWLTIAYIKMKDLRDAYFVLKIQILRNCSQGTLGLSHKSYINTVLGRFNMKDSKLRDTPVAKKDKLVLTSALLLILKCERCKQFRSLATMIPILRDAWTVGILDKATSICWLKELFPINLHVIDTSKGHLEFYKVEIYRHQVSCRTNFMLVDPLTKCLTPKVFHEYVARMDVVFEDTLI</sequence>
<keyword evidence="2" id="KW-1185">Reference proteome</keyword>
<dbReference type="AlphaFoldDB" id="A0A371GCH0"/>